<dbReference type="EMBL" id="JAPDDR010000021">
    <property type="protein sequence ID" value="MCW1916932.1"/>
    <property type="molecule type" value="Genomic_DNA"/>
</dbReference>
<feature type="region of interest" description="Disordered" evidence="1">
    <location>
        <begin position="302"/>
        <end position="353"/>
    </location>
</feature>
<feature type="chain" id="PRO_5046468088" description="YD repeat-containing protein" evidence="2">
    <location>
        <begin position="21"/>
        <end position="433"/>
    </location>
</feature>
<evidence type="ECO:0008006" key="5">
    <source>
        <dbReference type="Google" id="ProtNLM"/>
    </source>
</evidence>
<feature type="compositionally biased region" description="Polar residues" evidence="1">
    <location>
        <begin position="302"/>
        <end position="317"/>
    </location>
</feature>
<proteinExistence type="predicted"/>
<feature type="compositionally biased region" description="Low complexity" evidence="1">
    <location>
        <begin position="147"/>
        <end position="159"/>
    </location>
</feature>
<keyword evidence="4" id="KW-1185">Reference proteome</keyword>
<feature type="compositionally biased region" description="Basic residues" evidence="1">
    <location>
        <begin position="191"/>
        <end position="200"/>
    </location>
</feature>
<accession>A0ABT3GAQ8</accession>
<reference evidence="3" key="1">
    <citation type="submission" date="2022-10" db="EMBL/GenBank/DDBJ databases">
        <title>Luteolibacter sp. GHJ8, whole genome shotgun sequencing project.</title>
        <authorList>
            <person name="Zhao G."/>
            <person name="Shen L."/>
        </authorList>
    </citation>
    <scope>NUCLEOTIDE SEQUENCE</scope>
    <source>
        <strain evidence="3">GHJ8</strain>
    </source>
</reference>
<protein>
    <recommendedName>
        <fullName evidence="5">YD repeat-containing protein</fullName>
    </recommendedName>
</protein>
<feature type="compositionally biased region" description="Basic and acidic residues" evidence="1">
    <location>
        <begin position="321"/>
        <end position="339"/>
    </location>
</feature>
<evidence type="ECO:0000313" key="3">
    <source>
        <dbReference type="EMBL" id="MCW1916932.1"/>
    </source>
</evidence>
<gene>
    <name evidence="3" type="ORF">OJ996_25310</name>
</gene>
<sequence>MKTNIAICLALLTASSPLMAEQKGRGSNTNRAQIQQIAARVAPRQAPAPIKRVMPVPQARVPAARVNVAPTKKPAIARQAPRISATLPGKAVIPSGSIRRNIPQDNRIPGKAAGIHAGRGVASGLREMESLRNGALEGLREHGLTGGAQPRGPQGPADPFQDNGYTPRQPQAPAGIKQREDNGGLTDVRGAKRNSTRGHVSHGDVFADGYRTRFGAGSGFNGTMGNFGERSAATPSGEDNGDAYQVDYTNRDGSTGTYSVTETHDQNGRYVTVEHDGTTKHDGTVVSHDTRRDADGRIISTTETVIAPDGSQSSMTTYPDGHADVDVRPATESGADRTPDGIGNGVRSGPSAATVAGLVPLDLLRQHADGQQSSGGPGQYSLQGGRGVDQVRPVGEGQQSGVGGVRRVPLDPKGTVVNPGPIDSTPGSGDDRP</sequence>
<feature type="region of interest" description="Disordered" evidence="1">
    <location>
        <begin position="141"/>
        <end position="202"/>
    </location>
</feature>
<comment type="caution">
    <text evidence="3">The sequence shown here is derived from an EMBL/GenBank/DDBJ whole genome shotgun (WGS) entry which is preliminary data.</text>
</comment>
<feature type="signal peptide" evidence="2">
    <location>
        <begin position="1"/>
        <end position="20"/>
    </location>
</feature>
<keyword evidence="2" id="KW-0732">Signal</keyword>
<dbReference type="RefSeq" id="WP_264516552.1">
    <property type="nucleotide sequence ID" value="NZ_JAPDDR010000021.1"/>
</dbReference>
<evidence type="ECO:0000256" key="1">
    <source>
        <dbReference type="SAM" id="MobiDB-lite"/>
    </source>
</evidence>
<feature type="region of interest" description="Disordered" evidence="1">
    <location>
        <begin position="367"/>
        <end position="433"/>
    </location>
</feature>
<dbReference type="Proteomes" id="UP001165653">
    <property type="component" value="Unassembled WGS sequence"/>
</dbReference>
<organism evidence="3 4">
    <name type="scientific">Luteolibacter rhizosphaerae</name>
    <dbReference type="NCBI Taxonomy" id="2989719"/>
    <lineage>
        <taxon>Bacteria</taxon>
        <taxon>Pseudomonadati</taxon>
        <taxon>Verrucomicrobiota</taxon>
        <taxon>Verrucomicrobiia</taxon>
        <taxon>Verrucomicrobiales</taxon>
        <taxon>Verrucomicrobiaceae</taxon>
        <taxon>Luteolibacter</taxon>
    </lineage>
</organism>
<evidence type="ECO:0000313" key="4">
    <source>
        <dbReference type="Proteomes" id="UP001165653"/>
    </source>
</evidence>
<name>A0ABT3GAQ8_9BACT</name>
<evidence type="ECO:0000256" key="2">
    <source>
        <dbReference type="SAM" id="SignalP"/>
    </source>
</evidence>